<evidence type="ECO:0000259" key="4">
    <source>
        <dbReference type="PROSITE" id="PS50850"/>
    </source>
</evidence>
<keyword evidence="5" id="KW-1185">Reference proteome</keyword>
<feature type="compositionally biased region" description="Low complexity" evidence="2">
    <location>
        <begin position="477"/>
        <end position="490"/>
    </location>
</feature>
<comment type="subcellular location">
    <subcellularLocation>
        <location evidence="1">Membrane</location>
        <topology evidence="1">Multi-pass membrane protein</topology>
    </subcellularLocation>
</comment>
<name>A0ABM0GK62_SACKO</name>
<feature type="transmembrane region" description="Helical" evidence="3">
    <location>
        <begin position="186"/>
        <end position="204"/>
    </location>
</feature>
<feature type="transmembrane region" description="Helical" evidence="3">
    <location>
        <begin position="264"/>
        <end position="282"/>
    </location>
</feature>
<dbReference type="Proteomes" id="UP000694865">
    <property type="component" value="Unplaced"/>
</dbReference>
<keyword evidence="3" id="KW-1133">Transmembrane helix</keyword>
<feature type="transmembrane region" description="Helical" evidence="3">
    <location>
        <begin position="21"/>
        <end position="45"/>
    </location>
</feature>
<organism evidence="5 6">
    <name type="scientific">Saccoglossus kowalevskii</name>
    <name type="common">Acorn worm</name>
    <dbReference type="NCBI Taxonomy" id="10224"/>
    <lineage>
        <taxon>Eukaryota</taxon>
        <taxon>Metazoa</taxon>
        <taxon>Hemichordata</taxon>
        <taxon>Enteropneusta</taxon>
        <taxon>Harrimaniidae</taxon>
        <taxon>Saccoglossus</taxon>
    </lineage>
</organism>
<feature type="domain" description="Major facilitator superfamily (MFS) profile" evidence="4">
    <location>
        <begin position="27"/>
        <end position="445"/>
    </location>
</feature>
<feature type="compositionally biased region" description="Polar residues" evidence="2">
    <location>
        <begin position="215"/>
        <end position="228"/>
    </location>
</feature>
<dbReference type="SUPFAM" id="SSF103473">
    <property type="entry name" value="MFS general substrate transporter"/>
    <property type="match status" value="1"/>
</dbReference>
<sequence length="519" mass="57969">MPFSNKIKKWWHYEPPEPPTWWKYIIVCCNLVFTLFCIGLNYGLWKLVRELDKFFDDYHRVREEVDMKWIIYINIFMFGITAPLASFLANKYGHRFTAFSGAILSTFGLLFAGFTKSVGFLCFSYGILTGIGYSLVLIPGLGLVPRYFPRRYTFANAMAFLGTSISIYFFPPLFDVVAETYGRRSVFFVLSYLNAQMIILTMFLRPPKTKDDVASTASQSPAHQSDVATDTDPDDQTCSESCSENLEQIKKYLDVQLFYDSPPFVMMVVSMFFISIGHNVVILNLINHSLAMGNSNTFSERLLIVCGGCMFLGELAHGLLSIGLHFRARLSMYGFSLAGVALVAILSSLPSSYSGFIIMAALIGFLSGVYLPLMVVIIKHFIRDGWRLTSALGLAFPLFGLGALIGLPIADLLNESFDNVNSSYFFAGVALMVGALMLVSTPYLREKQRERQNITEKVMESEDEVDASIQPHLYEEVASSSSVKSSPAHNSKSEKSPTHSLGSKSHDVEKKETDMANIV</sequence>
<dbReference type="RefSeq" id="XP_002731653.1">
    <property type="nucleotide sequence ID" value="XM_002731607.2"/>
</dbReference>
<feature type="region of interest" description="Disordered" evidence="2">
    <location>
        <begin position="212"/>
        <end position="240"/>
    </location>
</feature>
<feature type="region of interest" description="Disordered" evidence="2">
    <location>
        <begin position="476"/>
        <end position="519"/>
    </location>
</feature>
<feature type="transmembrane region" description="Helical" evidence="3">
    <location>
        <begin position="154"/>
        <end position="174"/>
    </location>
</feature>
<feature type="transmembrane region" description="Helical" evidence="3">
    <location>
        <begin position="302"/>
        <end position="320"/>
    </location>
</feature>
<feature type="compositionally biased region" description="Basic and acidic residues" evidence="2">
    <location>
        <begin position="504"/>
        <end position="519"/>
    </location>
</feature>
<dbReference type="PANTHER" id="PTHR11360:SF284">
    <property type="entry name" value="EG:103B4.3 PROTEIN-RELATED"/>
    <property type="match status" value="1"/>
</dbReference>
<dbReference type="PROSITE" id="PS50850">
    <property type="entry name" value="MFS"/>
    <property type="match status" value="1"/>
</dbReference>
<gene>
    <name evidence="6" type="primary">LOC100376503</name>
</gene>
<dbReference type="InterPro" id="IPR050327">
    <property type="entry name" value="Proton-linked_MCT"/>
</dbReference>
<dbReference type="Pfam" id="PF07690">
    <property type="entry name" value="MFS_1"/>
    <property type="match status" value="2"/>
</dbReference>
<proteinExistence type="predicted"/>
<dbReference type="PANTHER" id="PTHR11360">
    <property type="entry name" value="MONOCARBOXYLATE TRANSPORTER"/>
    <property type="match status" value="1"/>
</dbReference>
<feature type="transmembrane region" description="Helical" evidence="3">
    <location>
        <begin position="390"/>
        <end position="410"/>
    </location>
</feature>
<evidence type="ECO:0000256" key="2">
    <source>
        <dbReference type="SAM" id="MobiDB-lite"/>
    </source>
</evidence>
<reference evidence="6" key="1">
    <citation type="submission" date="2025-08" db="UniProtKB">
        <authorList>
            <consortium name="RefSeq"/>
        </authorList>
    </citation>
    <scope>IDENTIFICATION</scope>
    <source>
        <tissue evidence="6">Testes</tissue>
    </source>
</reference>
<feature type="transmembrane region" description="Helical" evidence="3">
    <location>
        <begin position="422"/>
        <end position="444"/>
    </location>
</feature>
<feature type="transmembrane region" description="Helical" evidence="3">
    <location>
        <begin position="96"/>
        <end position="112"/>
    </location>
</feature>
<dbReference type="InterPro" id="IPR011701">
    <property type="entry name" value="MFS"/>
</dbReference>
<dbReference type="Gene3D" id="1.20.1250.20">
    <property type="entry name" value="MFS general substrate transporter like domains"/>
    <property type="match status" value="1"/>
</dbReference>
<dbReference type="GeneID" id="100376503"/>
<feature type="transmembrane region" description="Helical" evidence="3">
    <location>
        <begin position="118"/>
        <end position="142"/>
    </location>
</feature>
<protein>
    <submittedName>
        <fullName evidence="6">Monocarboxylate transporter 13-like</fullName>
    </submittedName>
</protein>
<feature type="transmembrane region" description="Helical" evidence="3">
    <location>
        <begin position="356"/>
        <end position="378"/>
    </location>
</feature>
<keyword evidence="3" id="KW-0812">Transmembrane</keyword>
<keyword evidence="3" id="KW-0472">Membrane</keyword>
<evidence type="ECO:0000313" key="6">
    <source>
        <dbReference type="RefSeq" id="XP_002731653.1"/>
    </source>
</evidence>
<evidence type="ECO:0000256" key="1">
    <source>
        <dbReference type="ARBA" id="ARBA00004141"/>
    </source>
</evidence>
<dbReference type="InterPro" id="IPR020846">
    <property type="entry name" value="MFS_dom"/>
</dbReference>
<evidence type="ECO:0000256" key="3">
    <source>
        <dbReference type="SAM" id="Phobius"/>
    </source>
</evidence>
<feature type="transmembrane region" description="Helical" evidence="3">
    <location>
        <begin position="69"/>
        <end position="89"/>
    </location>
</feature>
<evidence type="ECO:0000313" key="5">
    <source>
        <dbReference type="Proteomes" id="UP000694865"/>
    </source>
</evidence>
<dbReference type="InterPro" id="IPR036259">
    <property type="entry name" value="MFS_trans_sf"/>
</dbReference>
<feature type="transmembrane region" description="Helical" evidence="3">
    <location>
        <begin position="332"/>
        <end position="350"/>
    </location>
</feature>
<accession>A0ABM0GK62</accession>